<proteinExistence type="predicted"/>
<evidence type="ECO:0000256" key="1">
    <source>
        <dbReference type="SAM" id="MobiDB-lite"/>
    </source>
</evidence>
<dbReference type="Pfam" id="PF00805">
    <property type="entry name" value="Pentapeptide"/>
    <property type="match status" value="1"/>
</dbReference>
<reference evidence="3" key="1">
    <citation type="submission" date="2016-10" db="EMBL/GenBank/DDBJ databases">
        <authorList>
            <person name="Varghese N."/>
            <person name="Submissions S."/>
        </authorList>
    </citation>
    <scope>NUCLEOTIDE SEQUENCE [LARGE SCALE GENOMIC DNA]</scope>
    <source>
        <strain evidence="3">DSM 22619</strain>
    </source>
</reference>
<protein>
    <submittedName>
        <fullName evidence="2">Uncharacterized protein YjbI, contains pentapeptide repeats</fullName>
    </submittedName>
</protein>
<sequence>MREKVVSERRFQGVELVGQIVAHERFLRCEFVGCVADGCSFGGCTFEECSFVGCRVADPRSQNSFLRACDFEGCELVGVDWSLWWPGDRGGSALAGVRSCRLEQNAFDGLNLRGSTFAESSVRKSRFDACDLRDCDLRGCDLYGTGFADCRMQRADLTGARGYRLSLLRNRVQGARFTYPDCLALLEGTGAVVVPGEADAAPADDAPAAGVPSGEKVGRPGAPAAS</sequence>
<name>A0A1G6KQP5_9ACTN</name>
<evidence type="ECO:0000313" key="3">
    <source>
        <dbReference type="Proteomes" id="UP000198528"/>
    </source>
</evidence>
<dbReference type="SUPFAM" id="SSF141571">
    <property type="entry name" value="Pentapeptide repeat-like"/>
    <property type="match status" value="1"/>
</dbReference>
<dbReference type="PANTHER" id="PTHR42999:SF1">
    <property type="entry name" value="PENTAPEPTIDE REPEAT-CONTAINING PROTEIN"/>
    <property type="match status" value="1"/>
</dbReference>
<dbReference type="Gene3D" id="2.160.20.80">
    <property type="entry name" value="E3 ubiquitin-protein ligase SopA"/>
    <property type="match status" value="1"/>
</dbReference>
<dbReference type="STRING" id="604330.SAMN04489857_1132"/>
<dbReference type="Proteomes" id="UP000198528">
    <property type="component" value="Unassembled WGS sequence"/>
</dbReference>
<gene>
    <name evidence="2" type="ORF">SAMN04487824_10929</name>
</gene>
<dbReference type="InterPro" id="IPR052949">
    <property type="entry name" value="PA_immunity-related"/>
</dbReference>
<feature type="region of interest" description="Disordered" evidence="1">
    <location>
        <begin position="198"/>
        <end position="226"/>
    </location>
</feature>
<organism evidence="2 3">
    <name type="scientific">Parafannyhessea umbonata</name>
    <dbReference type="NCBI Taxonomy" id="604330"/>
    <lineage>
        <taxon>Bacteria</taxon>
        <taxon>Bacillati</taxon>
        <taxon>Actinomycetota</taxon>
        <taxon>Coriobacteriia</taxon>
        <taxon>Coriobacteriales</taxon>
        <taxon>Atopobiaceae</taxon>
        <taxon>Parafannyhessea</taxon>
    </lineage>
</organism>
<feature type="compositionally biased region" description="Low complexity" evidence="1">
    <location>
        <begin position="198"/>
        <end position="212"/>
    </location>
</feature>
<dbReference type="PANTHER" id="PTHR42999">
    <property type="entry name" value="ANTIBIOTIC RESISTANCE PROTEIN MCBG"/>
    <property type="match status" value="1"/>
</dbReference>
<dbReference type="InterPro" id="IPR001646">
    <property type="entry name" value="5peptide_repeat"/>
</dbReference>
<dbReference type="EMBL" id="FMZL01000009">
    <property type="protein sequence ID" value="SDC32656.1"/>
    <property type="molecule type" value="Genomic_DNA"/>
</dbReference>
<dbReference type="AlphaFoldDB" id="A0A1G6KQP5"/>
<keyword evidence="3" id="KW-1185">Reference proteome</keyword>
<dbReference type="RefSeq" id="WP_090846299.1">
    <property type="nucleotide sequence ID" value="NZ_FMZL01000009.1"/>
</dbReference>
<evidence type="ECO:0000313" key="2">
    <source>
        <dbReference type="EMBL" id="SDC32656.1"/>
    </source>
</evidence>
<accession>A0A1G6KQP5</accession>